<feature type="compositionally biased region" description="Polar residues" evidence="8">
    <location>
        <begin position="368"/>
        <end position="382"/>
    </location>
</feature>
<dbReference type="OMA" id="WGIYVCS"/>
<name>A0A179ID72_CORDF</name>
<keyword evidence="2" id="KW-0479">Metal-binding</keyword>
<comment type="caution">
    <text evidence="10">The sequence shown here is derived from an EMBL/GenBank/DDBJ whole genome shotgun (WGS) entry which is preliminary data.</text>
</comment>
<keyword evidence="3" id="KW-0677">Repeat</keyword>
<accession>A0A179ID72</accession>
<reference evidence="10 11" key="1">
    <citation type="submission" date="2016-03" db="EMBL/GenBank/DDBJ databases">
        <title>Fine-scale spatial genetic structure of a fungal parasite of coffee scale insects.</title>
        <authorList>
            <person name="Jackson D."/>
            <person name="Zemenick K.A."/>
            <person name="Malloure B."/>
            <person name="Quandt C.A."/>
            <person name="James T.Y."/>
        </authorList>
    </citation>
    <scope>NUCLEOTIDE SEQUENCE [LARGE SCALE GENOMIC DNA]</scope>
    <source>
        <strain evidence="10 11">UM487</strain>
    </source>
</reference>
<keyword evidence="4 7" id="KW-0863">Zinc-finger</keyword>
<feature type="compositionally biased region" description="Polar residues" evidence="8">
    <location>
        <begin position="59"/>
        <end position="70"/>
    </location>
</feature>
<evidence type="ECO:0000256" key="3">
    <source>
        <dbReference type="ARBA" id="ARBA00022737"/>
    </source>
</evidence>
<evidence type="ECO:0000256" key="4">
    <source>
        <dbReference type="ARBA" id="ARBA00022771"/>
    </source>
</evidence>
<organism evidence="10 11">
    <name type="scientific">Cordyceps confragosa</name>
    <name type="common">Lecanicillium lecanii</name>
    <dbReference type="NCBI Taxonomy" id="2714763"/>
    <lineage>
        <taxon>Eukaryota</taxon>
        <taxon>Fungi</taxon>
        <taxon>Dikarya</taxon>
        <taxon>Ascomycota</taxon>
        <taxon>Pezizomycotina</taxon>
        <taxon>Sordariomycetes</taxon>
        <taxon>Hypocreomycetidae</taxon>
        <taxon>Hypocreales</taxon>
        <taxon>Cordycipitaceae</taxon>
        <taxon>Akanthomyces</taxon>
    </lineage>
</organism>
<dbReference type="GO" id="GO:0000978">
    <property type="term" value="F:RNA polymerase II cis-regulatory region sequence-specific DNA binding"/>
    <property type="evidence" value="ECO:0007669"/>
    <property type="project" value="InterPro"/>
</dbReference>
<dbReference type="AlphaFoldDB" id="A0A179ID72"/>
<feature type="region of interest" description="Disordered" evidence="8">
    <location>
        <begin position="1"/>
        <end position="110"/>
    </location>
</feature>
<feature type="compositionally biased region" description="Low complexity" evidence="8">
    <location>
        <begin position="276"/>
        <end position="293"/>
    </location>
</feature>
<dbReference type="PROSITE" id="PS00028">
    <property type="entry name" value="ZINC_FINGER_C2H2_1"/>
    <property type="match status" value="1"/>
</dbReference>
<evidence type="ECO:0000256" key="6">
    <source>
        <dbReference type="ARBA" id="ARBA00023242"/>
    </source>
</evidence>
<dbReference type="PROSITE" id="PS50157">
    <property type="entry name" value="ZINC_FINGER_C2H2_2"/>
    <property type="match status" value="1"/>
</dbReference>
<dbReference type="GO" id="GO:0000785">
    <property type="term" value="C:chromatin"/>
    <property type="evidence" value="ECO:0007669"/>
    <property type="project" value="TreeGrafter"/>
</dbReference>
<keyword evidence="11" id="KW-1185">Reference proteome</keyword>
<dbReference type="Proteomes" id="UP000243081">
    <property type="component" value="Unassembled WGS sequence"/>
</dbReference>
<comment type="subcellular location">
    <subcellularLocation>
        <location evidence="1">Nucleus</location>
    </subcellularLocation>
</comment>
<dbReference type="InterPro" id="IPR051059">
    <property type="entry name" value="VerF-like"/>
</dbReference>
<feature type="region of interest" description="Disordered" evidence="8">
    <location>
        <begin position="321"/>
        <end position="399"/>
    </location>
</feature>
<sequence length="1134" mass="122727">MASLKNIMNSVDDDAQPRSSSSRTVSHSSPLPGSSYPASSEVSMHNHPSPSDYSRGASPHSTYSPTSESSAPRHLQQHLPPSGIHRESGTNEHMGYSHSHGQPYGAGHDMRSMIPGSSMGEHGVKLTPITGRVSRAKKGVPVHTCEMCRPPKTFTRAEHLRRHQLSHQPPDLACSVPGCNKVFHRKDLLERHQQRHEQDERVALEDPRFHGSSHRRQSQSFGSSSPSGSMQMGSYGASHSSHSPISSTPRHDASGHSPWTSASRPFGHTLPPPRISASPQQYYAQSPQSRYSADSTPQSLEASPPTNATQHVVSVANGVNQKTPEAGHDFYMSDGDQSNSPGKHSSVTGSSYSTPSDSSNDRSKRARSSSTDRNSFTAQSAASPDVQLHAGIGGPTKHGFGLSTTSVGFSMPKPSMRDSFPFSSYEEEPTIPGKPLLANTAIRALPVPFGAGRSAGVLMAAPPTVFQERMIAPPLSVTSPGLSFIDHFAPQGMPILPLSQTVREAVPVYLEVYWNKVHPMYPIIHRFTFEKALESMSDTTDILQCAMAAVATQFLGHEDHRINGSQLHFHAACKLKTESGTEQWPVQTMQAVLLSEYYLRFRGRDKDAFQTSDLFALLYQKLNQQVSLLSESAAFGRPDTWEAWVEDEAHRRLLASCFLLDIHCMRYFERAPVAVLGLDYSSPSTLAIPLSANTTKLWEASSLELWSKLNPQCPRVSVGMAIAQGYKPLDIQEASPFDASVLLAAYSLQFPARQNPTRLDLIRDLSGVDISQMNVLSLFAHSAVANTYLALHFTPLHVALSVSGDSWVFNKKVLRLAAFTQHQIQLSRWRDSGSSAAAAAFAARALVAFLGLAPNDNGNGTASTSRCNDISDFWGIYVCALICWAFGHVGRDGSGAWNDGSSRPAALQWLQSAAKMHPAQVQRLAGRRNAQAVVGLAREALEREHFGGRSILISDAPLSHNSTTVTIPLLNIKSFTMQTNALLVSLLASGFAAAGTKSYFTPLECTPTVAFTSPAYTPPDYTASTSTALSSLGGHWPKEYTTNSVHETVKMSEGPSYTTSSHPHQPTVMTVKTTSKTGSTTVYKTAISTFKTFNTGTTGAPMPTYPGAVQSVANRIDGQGLLFAAVVAGLCFFM</sequence>
<dbReference type="InterPro" id="IPR036236">
    <property type="entry name" value="Znf_C2H2_sf"/>
</dbReference>
<evidence type="ECO:0000256" key="7">
    <source>
        <dbReference type="PROSITE-ProRule" id="PRU00042"/>
    </source>
</evidence>
<proteinExistence type="predicted"/>
<dbReference type="EMBL" id="LUKN01001634">
    <property type="protein sequence ID" value="OAR00596.1"/>
    <property type="molecule type" value="Genomic_DNA"/>
</dbReference>
<feature type="compositionally biased region" description="Polar residues" evidence="8">
    <location>
        <begin position="36"/>
        <end position="52"/>
    </location>
</feature>
<feature type="compositionally biased region" description="Low complexity" evidence="8">
    <location>
        <begin position="218"/>
        <end position="247"/>
    </location>
</feature>
<feature type="compositionally biased region" description="Basic and acidic residues" evidence="8">
    <location>
        <begin position="192"/>
        <end position="209"/>
    </location>
</feature>
<feature type="compositionally biased region" description="Polar residues" evidence="8">
    <location>
        <begin position="294"/>
        <end position="307"/>
    </location>
</feature>
<feature type="compositionally biased region" description="Low complexity" evidence="8">
    <location>
        <begin position="345"/>
        <end position="358"/>
    </location>
</feature>
<evidence type="ECO:0000259" key="9">
    <source>
        <dbReference type="PROSITE" id="PS50157"/>
    </source>
</evidence>
<dbReference type="GO" id="GO:0006351">
    <property type="term" value="P:DNA-templated transcription"/>
    <property type="evidence" value="ECO:0007669"/>
    <property type="project" value="InterPro"/>
</dbReference>
<evidence type="ECO:0000313" key="10">
    <source>
        <dbReference type="EMBL" id="OAR00596.1"/>
    </source>
</evidence>
<dbReference type="GO" id="GO:0008270">
    <property type="term" value="F:zinc ion binding"/>
    <property type="evidence" value="ECO:0007669"/>
    <property type="project" value="UniProtKB-KW"/>
</dbReference>
<keyword evidence="5" id="KW-0862">Zinc</keyword>
<dbReference type="PANTHER" id="PTHR40626">
    <property type="entry name" value="MIP31509P"/>
    <property type="match status" value="1"/>
</dbReference>
<dbReference type="GO" id="GO:0005634">
    <property type="term" value="C:nucleus"/>
    <property type="evidence" value="ECO:0007669"/>
    <property type="project" value="UniProtKB-SubCell"/>
</dbReference>
<keyword evidence="6" id="KW-0539">Nucleus</keyword>
<dbReference type="SMART" id="SM00355">
    <property type="entry name" value="ZnF_C2H2"/>
    <property type="match status" value="2"/>
</dbReference>
<gene>
    <name evidence="10" type="ORF">LLEC1_06721</name>
</gene>
<dbReference type="Gene3D" id="3.30.160.60">
    <property type="entry name" value="Classic Zinc Finger"/>
    <property type="match status" value="1"/>
</dbReference>
<evidence type="ECO:0000313" key="11">
    <source>
        <dbReference type="Proteomes" id="UP000243081"/>
    </source>
</evidence>
<protein>
    <recommendedName>
        <fullName evidence="9">C2H2-type domain-containing protein</fullName>
    </recommendedName>
</protein>
<evidence type="ECO:0000256" key="2">
    <source>
        <dbReference type="ARBA" id="ARBA00022723"/>
    </source>
</evidence>
<dbReference type="GO" id="GO:0000981">
    <property type="term" value="F:DNA-binding transcription factor activity, RNA polymerase II-specific"/>
    <property type="evidence" value="ECO:0007669"/>
    <property type="project" value="InterPro"/>
</dbReference>
<dbReference type="PANTHER" id="PTHR40626:SF30">
    <property type="entry name" value="FINGER DOMAIN PROTEIN, PUTATIVE (AFU_ORTHOLOGUE AFUA_4G13600)-RELATED"/>
    <property type="match status" value="1"/>
</dbReference>
<dbReference type="OrthoDB" id="6077919at2759"/>
<dbReference type="Pfam" id="PF04082">
    <property type="entry name" value="Fungal_trans"/>
    <property type="match status" value="1"/>
</dbReference>
<feature type="compositionally biased region" description="Low complexity" evidence="8">
    <location>
        <begin position="19"/>
        <end position="29"/>
    </location>
</feature>
<evidence type="ECO:0000256" key="1">
    <source>
        <dbReference type="ARBA" id="ARBA00004123"/>
    </source>
</evidence>
<dbReference type="Pfam" id="PF00096">
    <property type="entry name" value="zf-C2H2"/>
    <property type="match status" value="1"/>
</dbReference>
<dbReference type="InterPro" id="IPR007219">
    <property type="entry name" value="XnlR_reg_dom"/>
</dbReference>
<dbReference type="CDD" id="cd12148">
    <property type="entry name" value="fungal_TF_MHR"/>
    <property type="match status" value="1"/>
</dbReference>
<dbReference type="SUPFAM" id="SSF57667">
    <property type="entry name" value="beta-beta-alpha zinc fingers"/>
    <property type="match status" value="1"/>
</dbReference>
<evidence type="ECO:0000256" key="5">
    <source>
        <dbReference type="ARBA" id="ARBA00022833"/>
    </source>
</evidence>
<feature type="region of interest" description="Disordered" evidence="8">
    <location>
        <begin position="192"/>
        <end position="307"/>
    </location>
</feature>
<dbReference type="InterPro" id="IPR013087">
    <property type="entry name" value="Znf_C2H2_type"/>
</dbReference>
<evidence type="ECO:0000256" key="8">
    <source>
        <dbReference type="SAM" id="MobiDB-lite"/>
    </source>
</evidence>
<feature type="domain" description="C2H2-type" evidence="9">
    <location>
        <begin position="172"/>
        <end position="201"/>
    </location>
</feature>